<feature type="compositionally biased region" description="Basic and acidic residues" evidence="1">
    <location>
        <begin position="734"/>
        <end position="746"/>
    </location>
</feature>
<feature type="compositionally biased region" description="Polar residues" evidence="1">
    <location>
        <begin position="370"/>
        <end position="381"/>
    </location>
</feature>
<feature type="compositionally biased region" description="Basic and acidic residues" evidence="1">
    <location>
        <begin position="824"/>
        <end position="835"/>
    </location>
</feature>
<accession>A0A401G8A8</accession>
<gene>
    <name evidence="2" type="ORF">SCP_0112720</name>
</gene>
<feature type="compositionally biased region" description="Basic and acidic residues" evidence="1">
    <location>
        <begin position="657"/>
        <end position="666"/>
    </location>
</feature>
<dbReference type="InParanoid" id="A0A401G8A8"/>
<dbReference type="PANTHER" id="PTHR38696:SF1">
    <property type="entry name" value="MEDIATOR OF RNA POLYMERASE II TRANSCRIPTION SUBUNIT 13"/>
    <property type="match status" value="1"/>
</dbReference>
<keyword evidence="3" id="KW-1185">Reference proteome</keyword>
<evidence type="ECO:0000313" key="2">
    <source>
        <dbReference type="EMBL" id="GBE78387.1"/>
    </source>
</evidence>
<feature type="compositionally biased region" description="Polar residues" evidence="1">
    <location>
        <begin position="471"/>
        <end position="481"/>
    </location>
</feature>
<dbReference type="OrthoDB" id="3358646at2759"/>
<feature type="region of interest" description="Disordered" evidence="1">
    <location>
        <begin position="785"/>
        <end position="846"/>
    </location>
</feature>
<feature type="compositionally biased region" description="Low complexity" evidence="1">
    <location>
        <begin position="598"/>
        <end position="608"/>
    </location>
</feature>
<comment type="caution">
    <text evidence="2">The sequence shown here is derived from an EMBL/GenBank/DDBJ whole genome shotgun (WGS) entry which is preliminary data.</text>
</comment>
<feature type="compositionally biased region" description="Pro residues" evidence="1">
    <location>
        <begin position="514"/>
        <end position="525"/>
    </location>
</feature>
<dbReference type="AlphaFoldDB" id="A0A401G8A8"/>
<dbReference type="RefSeq" id="XP_027609300.1">
    <property type="nucleotide sequence ID" value="XM_027753499.1"/>
</dbReference>
<evidence type="ECO:0000313" key="3">
    <source>
        <dbReference type="Proteomes" id="UP000287166"/>
    </source>
</evidence>
<feature type="compositionally biased region" description="Basic and acidic residues" evidence="1">
    <location>
        <begin position="609"/>
        <end position="619"/>
    </location>
</feature>
<feature type="compositionally biased region" description="Polar residues" evidence="1">
    <location>
        <begin position="667"/>
        <end position="679"/>
    </location>
</feature>
<organism evidence="2 3">
    <name type="scientific">Sparassis crispa</name>
    <dbReference type="NCBI Taxonomy" id="139825"/>
    <lineage>
        <taxon>Eukaryota</taxon>
        <taxon>Fungi</taxon>
        <taxon>Dikarya</taxon>
        <taxon>Basidiomycota</taxon>
        <taxon>Agaricomycotina</taxon>
        <taxon>Agaricomycetes</taxon>
        <taxon>Polyporales</taxon>
        <taxon>Sparassidaceae</taxon>
        <taxon>Sparassis</taxon>
    </lineage>
</organism>
<feature type="region of interest" description="Disordered" evidence="1">
    <location>
        <begin position="321"/>
        <end position="350"/>
    </location>
</feature>
<feature type="compositionally biased region" description="Polar residues" evidence="1">
    <location>
        <begin position="436"/>
        <end position="454"/>
    </location>
</feature>
<reference evidence="2 3" key="1">
    <citation type="journal article" date="2018" name="Sci. Rep.">
        <title>Genome sequence of the cauliflower mushroom Sparassis crispa (Hanabiratake) and its association with beneficial usage.</title>
        <authorList>
            <person name="Kiyama R."/>
            <person name="Furutani Y."/>
            <person name="Kawaguchi K."/>
            <person name="Nakanishi T."/>
        </authorList>
    </citation>
    <scope>NUCLEOTIDE SEQUENCE [LARGE SCALE GENOMIC DNA]</scope>
</reference>
<proteinExistence type="predicted"/>
<sequence length="846" mass="91870">MSPTPLTGSPHFIPRKEFIRDQRIISSFSLLALSGPGLVRLYSFPGPVISALRRLFDQQNLITSVREHAPKSFFEFSLDHKPWANAKSIESEWLIVAILTTVMQCGFTFLSTIDYGREQDDRVAIAFSRPVSVPSATITFTNGSATTLAQPTRAHFAISFASTTVLRVIDPPLHSTPAILQAVRGAWPRGVVSEKKVGDATYEFKLKGYKWFQEDNFPTDSLHHMLTLLTSLDAHAFSLLTSLSLATNRTRVKDLWIFSGPAEDPESPNSSPGTASLELKREITPGSGMLPLGNEKLAPVGAYRVLPSGMVHPYADAHYTHVRGPTDTAPATSSPLKPTSGSSPKASGGVLRKAYPKLPLAFAAEMDSPQIASTSSRSPIDQKQHPFASSVGSLDMTGVGSGLGRPDRSFHSITPEVLYMTSGHHSSCERHVPADTSGSYHYSSSLEMQPVETSTPPPMDGTTAASLPPADTSSHTAYSHSTPHDRSYDDGYAQMQDRDASRHDTYVLSRDPAPDAPRSPTPPLLSPGLFRDSAYASTMVRSSYEIPISWAGRDSEGASLKKHALADIREQDELEGRARVSSDRERARERRPSGPRLPSAWASTPSSAPKDERRYDDVARNMLPPTIKEHPSQEQDDFARRHDRTTGLAAEMRMVSPKHDESEGARSRSNTVPGSTQAVPNGAARPQPTRRDTDSGWVLVNIQGQTGKGRDNASSPTRDRTTAPNGAPLIANDRVPHLRSSSDSRVPRSQGAVAQKGVGVAMSNMAAAKAIVIMDAVSAKEREAEKAAQGSGLRRIFAKGREKRSDSLDGLPRGRTPESGVSKRSLETERYEKMGSNHNWRLPAAS</sequence>
<feature type="compositionally biased region" description="Polar residues" evidence="1">
    <location>
        <begin position="329"/>
        <end position="345"/>
    </location>
</feature>
<dbReference type="EMBL" id="BFAD01000001">
    <property type="protein sequence ID" value="GBE78387.1"/>
    <property type="molecule type" value="Genomic_DNA"/>
</dbReference>
<dbReference type="GeneID" id="38775304"/>
<dbReference type="PANTHER" id="PTHR38696">
    <property type="entry name" value="MEDIATOR OF RNA POLYMERASE II TRANSCRIPTION SUBUNIT 13"/>
    <property type="match status" value="1"/>
</dbReference>
<feature type="compositionally biased region" description="Basic and acidic residues" evidence="1">
    <location>
        <begin position="496"/>
        <end position="505"/>
    </location>
</feature>
<name>A0A401G8A8_9APHY</name>
<feature type="region of interest" description="Disordered" evidence="1">
    <location>
        <begin position="426"/>
        <end position="528"/>
    </location>
</feature>
<protein>
    <submittedName>
        <fullName evidence="2">Uncharacterized protein</fullName>
    </submittedName>
</protein>
<feature type="compositionally biased region" description="Basic and acidic residues" evidence="1">
    <location>
        <begin position="574"/>
        <end position="592"/>
    </location>
</feature>
<feature type="region of interest" description="Disordered" evidence="1">
    <location>
        <begin position="574"/>
        <end position="755"/>
    </location>
</feature>
<dbReference type="Proteomes" id="UP000287166">
    <property type="component" value="Unassembled WGS sequence"/>
</dbReference>
<evidence type="ECO:0000256" key="1">
    <source>
        <dbReference type="SAM" id="MobiDB-lite"/>
    </source>
</evidence>
<feature type="region of interest" description="Disordered" evidence="1">
    <location>
        <begin position="369"/>
        <end position="408"/>
    </location>
</feature>
<feature type="compositionally biased region" description="Basic and acidic residues" evidence="1">
    <location>
        <begin position="627"/>
        <end position="640"/>
    </location>
</feature>